<proteinExistence type="inferred from homology"/>
<comment type="similarity">
    <text evidence="1">Belongs to the RRM NCBP2 family.</text>
</comment>
<dbReference type="EMBL" id="JACEIK010001571">
    <property type="protein sequence ID" value="MCD7470468.1"/>
    <property type="molecule type" value="Genomic_DNA"/>
</dbReference>
<evidence type="ECO:0000313" key="3">
    <source>
        <dbReference type="Proteomes" id="UP000823775"/>
    </source>
</evidence>
<accession>A0ABS8TH11</accession>
<dbReference type="PANTHER" id="PTHR18847">
    <property type="entry name" value="20 KD NUCLEAR CAP BINDING PROTEIN"/>
    <property type="match status" value="1"/>
</dbReference>
<keyword evidence="3" id="KW-1185">Reference proteome</keyword>
<gene>
    <name evidence="2" type="primary">CBP20_2</name>
    <name evidence="2" type="ORF">HAX54_010371</name>
</gene>
<evidence type="ECO:0000256" key="1">
    <source>
        <dbReference type="RuleBase" id="RU364036"/>
    </source>
</evidence>
<reference evidence="2 3" key="1">
    <citation type="journal article" date="2021" name="BMC Genomics">
        <title>Datura genome reveals duplications of psychoactive alkaloid biosynthetic genes and high mutation rate following tissue culture.</title>
        <authorList>
            <person name="Rajewski A."/>
            <person name="Carter-House D."/>
            <person name="Stajich J."/>
            <person name="Litt A."/>
        </authorList>
    </citation>
    <scope>NUCLEOTIDE SEQUENCE [LARGE SCALE GENOMIC DNA]</scope>
    <source>
        <strain evidence="2">AR-01</strain>
    </source>
</reference>
<feature type="non-terminal residue" evidence="2">
    <location>
        <position position="95"/>
    </location>
</feature>
<organism evidence="2 3">
    <name type="scientific">Datura stramonium</name>
    <name type="common">Jimsonweed</name>
    <name type="synonym">Common thornapple</name>
    <dbReference type="NCBI Taxonomy" id="4076"/>
    <lineage>
        <taxon>Eukaryota</taxon>
        <taxon>Viridiplantae</taxon>
        <taxon>Streptophyta</taxon>
        <taxon>Embryophyta</taxon>
        <taxon>Tracheophyta</taxon>
        <taxon>Spermatophyta</taxon>
        <taxon>Magnoliopsida</taxon>
        <taxon>eudicotyledons</taxon>
        <taxon>Gunneridae</taxon>
        <taxon>Pentapetalae</taxon>
        <taxon>asterids</taxon>
        <taxon>lamiids</taxon>
        <taxon>Solanales</taxon>
        <taxon>Solanaceae</taxon>
        <taxon>Solanoideae</taxon>
        <taxon>Datureae</taxon>
        <taxon>Datura</taxon>
    </lineage>
</organism>
<feature type="non-terminal residue" evidence="2">
    <location>
        <position position="1"/>
    </location>
</feature>
<keyword evidence="1" id="KW-0507">mRNA processing</keyword>
<evidence type="ECO:0000313" key="2">
    <source>
        <dbReference type="EMBL" id="MCD7470468.1"/>
    </source>
</evidence>
<dbReference type="PANTHER" id="PTHR18847:SF0">
    <property type="entry name" value="NUCLEAR CAP-BINDING PROTEIN SUBUNIT 2"/>
    <property type="match status" value="1"/>
</dbReference>
<keyword evidence="1" id="KW-0694">RNA-binding</keyword>
<dbReference type="InterPro" id="IPR027157">
    <property type="entry name" value="NCBP2"/>
</dbReference>
<name>A0ABS8TH11_DATST</name>
<dbReference type="Proteomes" id="UP000823775">
    <property type="component" value="Unassembled WGS sequence"/>
</dbReference>
<protein>
    <recommendedName>
        <fullName evidence="1">Nuclear cap-binding protein subunit 2</fullName>
    </recommendedName>
    <alternativeName>
        <fullName evidence="1">20 kDa nuclear cap-binding protein</fullName>
    </alternativeName>
</protein>
<keyword evidence="1" id="KW-0539">Nucleus</keyword>
<comment type="subcellular location">
    <subcellularLocation>
        <location evidence="1">Nucleus</location>
    </subcellularLocation>
</comment>
<keyword evidence="1" id="KW-0508">mRNA splicing</keyword>
<comment type="caution">
    <text evidence="2">The sequence shown here is derived from an EMBL/GenBank/DDBJ whole genome shotgun (WGS) entry which is preliminary data.</text>
</comment>
<sequence>LSGFRRIHNFHHRFSSLLVPQDLQTSNIIKAQKIQKVERYHWEQNVMASLFKDLAKISAYRDRRFPGTQEEFEDALLRSVTVYVGNMSFYTTEEQ</sequence>